<name>A0A915K9P6_ROMCU</name>
<dbReference type="InterPro" id="IPR036322">
    <property type="entry name" value="WD40_repeat_dom_sf"/>
</dbReference>
<dbReference type="SUPFAM" id="SSF50978">
    <property type="entry name" value="WD40 repeat-like"/>
    <property type="match status" value="1"/>
</dbReference>
<sequence length="87" mass="9923">MVSDRKNRSSPIQKIVVNLPLRKIESSAIWKIANLEKLNHIAENRVWDVNSGEMLQIFDQHKEAVLHLKFANGTMVTCSKEPGVKKI</sequence>
<evidence type="ECO:0000313" key="1">
    <source>
        <dbReference type="Proteomes" id="UP000887565"/>
    </source>
</evidence>
<dbReference type="Gene3D" id="2.130.10.10">
    <property type="entry name" value="YVTN repeat-like/Quinoprotein amine dehydrogenase"/>
    <property type="match status" value="1"/>
</dbReference>
<dbReference type="InterPro" id="IPR015943">
    <property type="entry name" value="WD40/YVTN_repeat-like_dom_sf"/>
</dbReference>
<organism evidence="1 2">
    <name type="scientific">Romanomermis culicivorax</name>
    <name type="common">Nematode worm</name>
    <dbReference type="NCBI Taxonomy" id="13658"/>
    <lineage>
        <taxon>Eukaryota</taxon>
        <taxon>Metazoa</taxon>
        <taxon>Ecdysozoa</taxon>
        <taxon>Nematoda</taxon>
        <taxon>Enoplea</taxon>
        <taxon>Dorylaimia</taxon>
        <taxon>Mermithida</taxon>
        <taxon>Mermithoidea</taxon>
        <taxon>Mermithidae</taxon>
        <taxon>Romanomermis</taxon>
    </lineage>
</organism>
<reference evidence="2" key="1">
    <citation type="submission" date="2022-11" db="UniProtKB">
        <authorList>
            <consortium name="WormBaseParasite"/>
        </authorList>
    </citation>
    <scope>IDENTIFICATION</scope>
</reference>
<dbReference type="Proteomes" id="UP000887565">
    <property type="component" value="Unplaced"/>
</dbReference>
<keyword evidence="1" id="KW-1185">Reference proteome</keyword>
<dbReference type="WBParaSite" id="nRc.2.0.1.t34633-RA">
    <property type="protein sequence ID" value="nRc.2.0.1.t34633-RA"/>
    <property type="gene ID" value="nRc.2.0.1.g34633"/>
</dbReference>
<protein>
    <submittedName>
        <fullName evidence="2">Uncharacterized protein</fullName>
    </submittedName>
</protein>
<proteinExistence type="predicted"/>
<evidence type="ECO:0000313" key="2">
    <source>
        <dbReference type="WBParaSite" id="nRc.2.0.1.t34633-RA"/>
    </source>
</evidence>
<dbReference type="AlphaFoldDB" id="A0A915K9P6"/>
<accession>A0A915K9P6</accession>